<comment type="caution">
    <text evidence="3">The sequence shown here is derived from an EMBL/GenBank/DDBJ whole genome shotgun (WGS) entry which is preliminary data.</text>
</comment>
<dbReference type="PANTHER" id="PTHR47926">
    <property type="entry name" value="PENTATRICOPEPTIDE REPEAT-CONTAINING PROTEIN"/>
    <property type="match status" value="1"/>
</dbReference>
<dbReference type="NCBIfam" id="TIGR00756">
    <property type="entry name" value="PPR"/>
    <property type="match status" value="1"/>
</dbReference>
<dbReference type="Pfam" id="PF01535">
    <property type="entry name" value="PPR"/>
    <property type="match status" value="3"/>
</dbReference>
<evidence type="ECO:0000313" key="4">
    <source>
        <dbReference type="Proteomes" id="UP000554482"/>
    </source>
</evidence>
<dbReference type="PROSITE" id="PS51375">
    <property type="entry name" value="PPR"/>
    <property type="match status" value="3"/>
</dbReference>
<dbReference type="FunFam" id="1.25.40.10:FF:001236">
    <property type="entry name" value="Pentatricopeptide repeat-containing protein At3g28660"/>
    <property type="match status" value="1"/>
</dbReference>
<gene>
    <name evidence="3" type="ORF">FRX31_017856</name>
</gene>
<dbReference type="AlphaFoldDB" id="A0A7J6W6Z3"/>
<evidence type="ECO:0000313" key="3">
    <source>
        <dbReference type="EMBL" id="KAF5192558.1"/>
    </source>
</evidence>
<dbReference type="InterPro" id="IPR002885">
    <property type="entry name" value="PPR_rpt"/>
</dbReference>
<feature type="repeat" description="PPR" evidence="2">
    <location>
        <begin position="365"/>
        <end position="399"/>
    </location>
</feature>
<feature type="repeat" description="PPR" evidence="2">
    <location>
        <begin position="191"/>
        <end position="225"/>
    </location>
</feature>
<name>A0A7J6W6Z3_THATH</name>
<reference evidence="3 4" key="1">
    <citation type="submission" date="2020-06" db="EMBL/GenBank/DDBJ databases">
        <title>Transcriptomic and genomic resources for Thalictrum thalictroides and T. hernandezii: Facilitating candidate gene discovery in an emerging model plant lineage.</title>
        <authorList>
            <person name="Arias T."/>
            <person name="Riano-Pachon D.M."/>
            <person name="Di Stilio V.S."/>
        </authorList>
    </citation>
    <scope>NUCLEOTIDE SEQUENCE [LARGE SCALE GENOMIC DNA]</scope>
    <source>
        <strain evidence="4">cv. WT478/WT964</strain>
        <tissue evidence="3">Leaves</tissue>
    </source>
</reference>
<proteinExistence type="predicted"/>
<dbReference type="GO" id="GO:0009451">
    <property type="term" value="P:RNA modification"/>
    <property type="evidence" value="ECO:0007669"/>
    <property type="project" value="InterPro"/>
</dbReference>
<dbReference type="InterPro" id="IPR046960">
    <property type="entry name" value="PPR_At4g14850-like_plant"/>
</dbReference>
<dbReference type="Pfam" id="PF13041">
    <property type="entry name" value="PPR_2"/>
    <property type="match status" value="1"/>
</dbReference>
<evidence type="ECO:0000256" key="1">
    <source>
        <dbReference type="ARBA" id="ARBA00022737"/>
    </source>
</evidence>
<keyword evidence="4" id="KW-1185">Reference proteome</keyword>
<evidence type="ECO:0000256" key="2">
    <source>
        <dbReference type="PROSITE-ProRule" id="PRU00708"/>
    </source>
</evidence>
<dbReference type="Pfam" id="PF20431">
    <property type="entry name" value="E_motif"/>
    <property type="match status" value="1"/>
</dbReference>
<dbReference type="OrthoDB" id="426361at2759"/>
<organism evidence="3 4">
    <name type="scientific">Thalictrum thalictroides</name>
    <name type="common">Rue-anemone</name>
    <name type="synonym">Anemone thalictroides</name>
    <dbReference type="NCBI Taxonomy" id="46969"/>
    <lineage>
        <taxon>Eukaryota</taxon>
        <taxon>Viridiplantae</taxon>
        <taxon>Streptophyta</taxon>
        <taxon>Embryophyta</taxon>
        <taxon>Tracheophyta</taxon>
        <taxon>Spermatophyta</taxon>
        <taxon>Magnoliopsida</taxon>
        <taxon>Ranunculales</taxon>
        <taxon>Ranunculaceae</taxon>
        <taxon>Thalictroideae</taxon>
        <taxon>Thalictrum</taxon>
    </lineage>
</organism>
<protein>
    <submittedName>
        <fullName evidence="3">Pentatricopeptide repeat-containing protein</fullName>
    </submittedName>
</protein>
<dbReference type="GO" id="GO:0003723">
    <property type="term" value="F:RNA binding"/>
    <property type="evidence" value="ECO:0007669"/>
    <property type="project" value="InterPro"/>
</dbReference>
<dbReference type="Gene3D" id="1.25.40.10">
    <property type="entry name" value="Tetratricopeptide repeat domain"/>
    <property type="match status" value="3"/>
</dbReference>
<feature type="repeat" description="PPR" evidence="2">
    <location>
        <begin position="87"/>
        <end position="122"/>
    </location>
</feature>
<accession>A0A7J6W6Z3</accession>
<dbReference type="InterPro" id="IPR011990">
    <property type="entry name" value="TPR-like_helical_dom_sf"/>
</dbReference>
<dbReference type="InterPro" id="IPR046848">
    <property type="entry name" value="E_motif"/>
</dbReference>
<sequence length="525" mass="58940">MGGHHKLSLSNATTTINSIQAWRRCMNVVQRCTNIQQLKTVHAIFITHGYHHNNYAVSKLISFCALSNSGHNLSYASLLFHQTPKPNSFIYNTLIRAHSRSSQQPQRALDYFHLMLKDKFIVPDHHTFAFVLIACANACSVLLGKGIHCWVLKNGLGFVDFHIQTALLRFYIECGSLFDAKKVFDEISQRDVVQYNVFINGYLRYGMSVEALGIFRDMLCSEVEPDEYCVATGLTACAHSGALRQGVWIHEYIKKKGGFCEDVFVGTALVDMYAKCGCIGKAVKVFEGMWKRNEFSWAAMIGGYALHGYAREAIQCLERMKVEDGLWPDEVVLLTVLTACTHAGLEEEGWFLLNNMKDLYGVVPKHEHYSCTVDLLCRAGRLDKALELIQKMPMKPLASVWGSMLSACKILGNVELAELAIEKFLQLEHDNGAEEDGAYVQLSNIYLNAQRLEDARRVRKVMNDRGIKKTPGCSVVEVNGEANEFIAGDVAHPLHHEINSILDLISMHVNDQPCEDIKCPSLAWT</sequence>
<dbReference type="FunFam" id="1.25.40.10:FF:000470">
    <property type="entry name" value="Pentatricopeptide repeat-containing protein At5g66520"/>
    <property type="match status" value="1"/>
</dbReference>
<keyword evidence="1" id="KW-0677">Repeat</keyword>
<dbReference type="EMBL" id="JABWDY010021174">
    <property type="protein sequence ID" value="KAF5192558.1"/>
    <property type="molecule type" value="Genomic_DNA"/>
</dbReference>
<dbReference type="Proteomes" id="UP000554482">
    <property type="component" value="Unassembled WGS sequence"/>
</dbReference>